<evidence type="ECO:0000313" key="5">
    <source>
        <dbReference type="EMBL" id="AKC03541.1"/>
    </source>
</evidence>
<protein>
    <submittedName>
        <fullName evidence="2">Uncharacterized protein</fullName>
    </submittedName>
</protein>
<accession>Q6TV73</accession>
<dbReference type="Proteomes" id="UP000136698">
    <property type="component" value="Segment"/>
</dbReference>
<proteinExistence type="predicted"/>
<evidence type="ECO:0000313" key="7">
    <source>
        <dbReference type="Proteomes" id="UP000136698"/>
    </source>
</evidence>
<organism evidence="2 6">
    <name type="scientific">Bovine papular stomatitis virus</name>
    <dbReference type="NCBI Taxonomy" id="129727"/>
    <lineage>
        <taxon>Viruses</taxon>
        <taxon>Varidnaviria</taxon>
        <taxon>Bamfordvirae</taxon>
        <taxon>Nucleocytoviricota</taxon>
        <taxon>Pokkesviricetes</taxon>
        <taxon>Chitovirales</taxon>
        <taxon>Poxviridae</taxon>
        <taxon>Chordopoxvirinae</taxon>
        <taxon>Parapoxvirus</taxon>
        <taxon>Parapoxvirus bovinestomatitis</taxon>
    </lineage>
</organism>
<evidence type="ECO:0000313" key="4">
    <source>
        <dbReference type="EMBL" id="AKC03413.1"/>
    </source>
</evidence>
<evidence type="ECO:0000313" key="3">
    <source>
        <dbReference type="EMBL" id="AKC03283.1"/>
    </source>
</evidence>
<dbReference type="RefSeq" id="NP_958024.1">
    <property type="nucleotide sequence ID" value="NC_005337.1"/>
</dbReference>
<gene>
    <name evidence="3" type="ORF">BVTX09c15_115</name>
    <name evidence="5" type="ORF">BVTX09c1_115</name>
    <name evidence="4" type="ORF">BVTX09c5_115</name>
</gene>
<evidence type="ECO:0000313" key="2">
    <source>
        <dbReference type="EMBL" id="AAR98472.1"/>
    </source>
</evidence>
<evidence type="ECO:0000256" key="1">
    <source>
        <dbReference type="SAM" id="MobiDB-lite"/>
    </source>
</evidence>
<dbReference type="EMBL" id="KM875470">
    <property type="protein sequence ID" value="AKC03283.1"/>
    <property type="molecule type" value="Genomic_DNA"/>
</dbReference>
<reference evidence="7 8" key="2">
    <citation type="journal article" date="2015" name="Arch. Virol.">
        <title>Coinfection with multiple strains of bovine papular stomatitis virus.</title>
        <authorList>
            <person name="Huang T."/>
            <person name="Tulman E.R."/>
            <person name="Diel D.G."/>
            <person name="Khatiwada S."/>
            <person name="Sims W."/>
            <person name="Edwards J.F."/>
            <person name="Wen X."/>
            <person name="Kutish G.F."/>
            <person name="Rock D.L."/>
            <person name="Delhon G."/>
        </authorList>
    </citation>
    <scope>NUCLEOTIDE SEQUENCE [LARGE SCALE GENOMIC DNA]</scope>
    <source>
        <strain evidence="5">BV-TX09c1</strain>
        <strain evidence="3">BV-TX09c15</strain>
        <strain evidence="4">BV-TX09c5</strain>
    </source>
</reference>
<dbReference type="OrthoDB" id="41630at10239"/>
<dbReference type="EMBL" id="KM875472">
    <property type="protein sequence ID" value="AKC03541.1"/>
    <property type="molecule type" value="Genomic_DNA"/>
</dbReference>
<name>Q6TV73_9POXV</name>
<dbReference type="Proteomes" id="UP000163391">
    <property type="component" value="Segment"/>
</dbReference>
<evidence type="ECO:0000313" key="6">
    <source>
        <dbReference type="Proteomes" id="UP000104372"/>
    </source>
</evidence>
<dbReference type="EMBL" id="KM875471">
    <property type="protein sequence ID" value="AKC03413.1"/>
    <property type="molecule type" value="Genomic_DNA"/>
</dbReference>
<dbReference type="EMBL" id="AY386265">
    <property type="protein sequence ID" value="AAR98472.1"/>
    <property type="molecule type" value="Genomic_DNA"/>
</dbReference>
<evidence type="ECO:0000313" key="8">
    <source>
        <dbReference type="Proteomes" id="UP000152300"/>
    </source>
</evidence>
<keyword evidence="6" id="KW-1185">Reference proteome</keyword>
<reference evidence="2 6" key="1">
    <citation type="journal article" date="2004" name="J. Virol.">
        <title>Genomes of the parapoxviruses ORF virus and bovine papular stomatitis virus.</title>
        <authorList>
            <person name="Delhon G."/>
            <person name="Tulman E.R."/>
            <person name="Afonso C.L."/>
            <person name="Lu Z."/>
            <person name="de la Concha-Bermejillo A."/>
            <person name="Lehmkuhl H.D."/>
            <person name="Piccone M.E."/>
            <person name="Kutish G.F."/>
            <person name="Rock D.L."/>
        </authorList>
    </citation>
    <scope>NUCLEOTIDE SEQUENCE [LARGE SCALE GENOMIC DNA]</scope>
    <source>
        <strain evidence="2 6">BV-AR02</strain>
    </source>
</reference>
<feature type="region of interest" description="Disordered" evidence="1">
    <location>
        <begin position="22"/>
        <end position="87"/>
    </location>
</feature>
<dbReference type="KEGG" id="vg:2947913"/>
<dbReference type="Proteomes" id="UP000152300">
    <property type="component" value="Segment"/>
</dbReference>
<sequence>MACLLAALDSLFCRRKSRFNSEDVYTPRDPNALQSPPRSPPSRPPSSNRRCRRAPSFGSGANYDSLPLNRHRMKNNRRSSDEEDDESYIDLVTTTTTTVAVFAASFDYESLSICTLSLSSSSTISESPPNSP</sequence>
<dbReference type="Proteomes" id="UP000104372">
    <property type="component" value="Segment"/>
</dbReference>